<evidence type="ECO:0000313" key="3">
    <source>
        <dbReference type="Proteomes" id="UP000054988"/>
    </source>
</evidence>
<dbReference type="PANTHER" id="PTHR45648">
    <property type="entry name" value="GDSL LIPASE/ACYLHYDROLASE FAMILY PROTEIN (AFU_ORTHOLOGUE AFUA_4G14700)"/>
    <property type="match status" value="1"/>
</dbReference>
<dbReference type="PANTHER" id="PTHR45648:SF85">
    <property type="entry name" value="A, PUTATIVE (AFU_ORTHOLOGUE AFUA_2G10760)-RELATED"/>
    <property type="match status" value="1"/>
</dbReference>
<accession>A0A0W0G102</accession>
<dbReference type="SUPFAM" id="SSF52266">
    <property type="entry name" value="SGNH hydrolase"/>
    <property type="match status" value="1"/>
</dbReference>
<dbReference type="Pfam" id="PF00657">
    <property type="entry name" value="Lipase_GDSL"/>
    <property type="match status" value="1"/>
</dbReference>
<dbReference type="eggNOG" id="ENOG502S09J">
    <property type="taxonomic scope" value="Eukaryota"/>
</dbReference>
<dbReference type="InterPro" id="IPR001087">
    <property type="entry name" value="GDSL"/>
</dbReference>
<sequence>MFLSKYLTTVLTVILPTNQSFQAEATQLNWDLIKHVYAFGDSYSFIQGVSGYPNYSFIGDALDPSFTPEELLSNEIIPRNTSSEGSNWLEFLTGCFYGPPSLCEKQLWDFAFAGADIDVALLPRHHNFTIQLVEQVDQWVQYASDILPHPPDETMTFWWIGINDTGDTMHNTSITDFVAFWEKEMTSYFDAVQLAYDTGLKTHLFINVPPGDRAPSRVGNPTEAALAKEHINLYNTALANHTSAFASKNPDAIVMAFDSNAWFNKVLDDPATFGFTNVTGFCTCKDPSGYFWYNSGHPTEQVHRLLAEAIKAQLQESGTRE</sequence>
<dbReference type="GO" id="GO:0016788">
    <property type="term" value="F:hydrolase activity, acting on ester bonds"/>
    <property type="evidence" value="ECO:0007669"/>
    <property type="project" value="InterPro"/>
</dbReference>
<dbReference type="Gene3D" id="3.40.50.1110">
    <property type="entry name" value="SGNH hydrolase"/>
    <property type="match status" value="1"/>
</dbReference>
<reference evidence="2 3" key="1">
    <citation type="submission" date="2015-12" db="EMBL/GenBank/DDBJ databases">
        <title>Draft genome sequence of Moniliophthora roreri, the causal agent of frosty pod rot of cacao.</title>
        <authorList>
            <person name="Aime M.C."/>
            <person name="Diaz-Valderrama J.R."/>
            <person name="Kijpornyongpan T."/>
            <person name="Phillips-Mora W."/>
        </authorList>
    </citation>
    <scope>NUCLEOTIDE SEQUENCE [LARGE SCALE GENOMIC DNA]</scope>
    <source>
        <strain evidence="2 3">MCA 2952</strain>
    </source>
</reference>
<dbReference type="CDD" id="cd01846">
    <property type="entry name" value="fatty_acyltransferase_like"/>
    <property type="match status" value="1"/>
</dbReference>
<protein>
    <recommendedName>
        <fullName evidence="4">Carbohydrate esterase family 16 protein</fullName>
    </recommendedName>
</protein>
<organism evidence="2 3">
    <name type="scientific">Moniliophthora roreri</name>
    <name type="common">Frosty pod rot fungus</name>
    <name type="synonym">Monilia roreri</name>
    <dbReference type="NCBI Taxonomy" id="221103"/>
    <lineage>
        <taxon>Eukaryota</taxon>
        <taxon>Fungi</taxon>
        <taxon>Dikarya</taxon>
        <taxon>Basidiomycota</taxon>
        <taxon>Agaricomycotina</taxon>
        <taxon>Agaricomycetes</taxon>
        <taxon>Agaricomycetidae</taxon>
        <taxon>Agaricales</taxon>
        <taxon>Marasmiineae</taxon>
        <taxon>Marasmiaceae</taxon>
        <taxon>Moniliophthora</taxon>
    </lineage>
</organism>
<evidence type="ECO:0000313" key="2">
    <source>
        <dbReference type="EMBL" id="KTB42246.1"/>
    </source>
</evidence>
<dbReference type="InterPro" id="IPR036514">
    <property type="entry name" value="SGNH_hydro_sf"/>
</dbReference>
<evidence type="ECO:0000256" key="1">
    <source>
        <dbReference type="ARBA" id="ARBA00022801"/>
    </source>
</evidence>
<keyword evidence="1" id="KW-0378">Hydrolase</keyword>
<gene>
    <name evidence="2" type="ORF">WG66_5192</name>
</gene>
<proteinExistence type="predicted"/>
<dbReference type="AlphaFoldDB" id="A0A0W0G102"/>
<dbReference type="InterPro" id="IPR051058">
    <property type="entry name" value="GDSL_Est/Lipase"/>
</dbReference>
<comment type="caution">
    <text evidence="2">The sequence shown here is derived from an EMBL/GenBank/DDBJ whole genome shotgun (WGS) entry which is preliminary data.</text>
</comment>
<dbReference type="EMBL" id="LATX01001365">
    <property type="protein sequence ID" value="KTB42246.1"/>
    <property type="molecule type" value="Genomic_DNA"/>
</dbReference>
<evidence type="ECO:0008006" key="4">
    <source>
        <dbReference type="Google" id="ProtNLM"/>
    </source>
</evidence>
<dbReference type="Proteomes" id="UP000054988">
    <property type="component" value="Unassembled WGS sequence"/>
</dbReference>
<name>A0A0W0G102_MONRR</name>